<feature type="domain" description="Transposase IS4-like" evidence="1">
    <location>
        <begin position="100"/>
        <end position="333"/>
    </location>
</feature>
<evidence type="ECO:0000313" key="4">
    <source>
        <dbReference type="Proteomes" id="UP001267426"/>
    </source>
</evidence>
<dbReference type="InterPro" id="IPR047647">
    <property type="entry name" value="ISAs1_transpos"/>
</dbReference>
<accession>A0ABU3BVJ2</accession>
<name>A0ABU3BVJ2_9BACT</name>
<feature type="domain" description="H repeat-associated protein N-terminal" evidence="2">
    <location>
        <begin position="7"/>
        <end position="92"/>
    </location>
</feature>
<comment type="caution">
    <text evidence="3">The sequence shown here is derived from an EMBL/GenBank/DDBJ whole genome shotgun (WGS) entry which is preliminary data.</text>
</comment>
<gene>
    <name evidence="3" type="ORF">RM540_16280</name>
</gene>
<keyword evidence="4" id="KW-1185">Reference proteome</keyword>
<protein>
    <submittedName>
        <fullName evidence="3">ISAs1 family transposase</fullName>
    </submittedName>
</protein>
<dbReference type="InterPro" id="IPR002559">
    <property type="entry name" value="Transposase_11"/>
</dbReference>
<dbReference type="InterPro" id="IPR051698">
    <property type="entry name" value="Transposase_11-like"/>
</dbReference>
<dbReference type="NCBIfam" id="NF033564">
    <property type="entry name" value="transpos_ISAs1"/>
    <property type="match status" value="1"/>
</dbReference>
<evidence type="ECO:0000313" key="3">
    <source>
        <dbReference type="EMBL" id="MDT0633309.1"/>
    </source>
</evidence>
<reference evidence="3 4" key="1">
    <citation type="submission" date="2023-09" db="EMBL/GenBank/DDBJ databases">
        <authorList>
            <person name="Rey-Velasco X."/>
        </authorList>
    </citation>
    <scope>NUCLEOTIDE SEQUENCE [LARGE SCALE GENOMIC DNA]</scope>
    <source>
        <strain evidence="3 4">F394</strain>
    </source>
</reference>
<dbReference type="EMBL" id="JAVRHT010000089">
    <property type="protein sequence ID" value="MDT0633309.1"/>
    <property type="molecule type" value="Genomic_DNA"/>
</dbReference>
<evidence type="ECO:0000259" key="2">
    <source>
        <dbReference type="Pfam" id="PF13808"/>
    </source>
</evidence>
<dbReference type="Pfam" id="PF01609">
    <property type="entry name" value="DDE_Tnp_1"/>
    <property type="match status" value="1"/>
</dbReference>
<dbReference type="PANTHER" id="PTHR30298:SF0">
    <property type="entry name" value="PROTEIN YBFL-RELATED"/>
    <property type="match status" value="1"/>
</dbReference>
<dbReference type="Proteomes" id="UP001267426">
    <property type="component" value="Unassembled WGS sequence"/>
</dbReference>
<sequence length="365" mass="39754">MALLGGHFDLIPDPRRDHGKRHALSDIFGLALCAITAGADSFLAIEAFGKARLDWLRRWLPLTHGVPSHDTVRRVFALVDRRHFERSFAAWAQEAFRKTDGRVVAVDGKRLRRARDAGEPMLTVVSAWATEAGAALGQVTTDDGEGEVSAVPRLLALLDLSGCIVTTDAAGCQTDIAKQIVDGGGDYVFGLKGNQAGLREQAERWMMEATLSGDVDAFETSERGHGRVETRRYWSAAVPDEALRRLLWAGLTSVGMVESTRTVGGKTSTEQRYFATSLAVDAETLARSVRGHWGVENGLHWSLDVSFGEDASRTRTDHAAANLAVARRVALTLLRAETTAEGGAPTKRMRCAWDADYLATVLRLE</sequence>
<proteinExistence type="predicted"/>
<evidence type="ECO:0000259" key="1">
    <source>
        <dbReference type="Pfam" id="PF01609"/>
    </source>
</evidence>
<organism evidence="3 4">
    <name type="scientific">Rubrivirga litoralis</name>
    <dbReference type="NCBI Taxonomy" id="3075598"/>
    <lineage>
        <taxon>Bacteria</taxon>
        <taxon>Pseudomonadati</taxon>
        <taxon>Rhodothermota</taxon>
        <taxon>Rhodothermia</taxon>
        <taxon>Rhodothermales</taxon>
        <taxon>Rubricoccaceae</taxon>
        <taxon>Rubrivirga</taxon>
    </lineage>
</organism>
<dbReference type="Pfam" id="PF13808">
    <property type="entry name" value="DDE_Tnp_1_assoc"/>
    <property type="match status" value="1"/>
</dbReference>
<dbReference type="RefSeq" id="WP_311666078.1">
    <property type="nucleotide sequence ID" value="NZ_JAVRHT010000089.1"/>
</dbReference>
<dbReference type="InterPro" id="IPR032806">
    <property type="entry name" value="YbfD_N"/>
</dbReference>
<dbReference type="PANTHER" id="PTHR30298">
    <property type="entry name" value="H REPEAT-ASSOCIATED PREDICTED TRANSPOSASE"/>
    <property type="match status" value="1"/>
</dbReference>